<dbReference type="PANTHER" id="PTHR30383:SF5">
    <property type="entry name" value="SGNH HYDROLASE-TYPE ESTERASE DOMAIN-CONTAINING PROTEIN"/>
    <property type="match status" value="1"/>
</dbReference>
<dbReference type="Gene3D" id="3.40.50.1110">
    <property type="entry name" value="SGNH hydrolase"/>
    <property type="match status" value="1"/>
</dbReference>
<dbReference type="InterPro" id="IPR051532">
    <property type="entry name" value="Ester_Hydrolysis_Enzymes"/>
</dbReference>
<evidence type="ECO:0000313" key="2">
    <source>
        <dbReference type="EMBL" id="SUZ68375.1"/>
    </source>
</evidence>
<dbReference type="PANTHER" id="PTHR30383">
    <property type="entry name" value="THIOESTERASE 1/PROTEASE 1/LYSOPHOSPHOLIPASE L1"/>
    <property type="match status" value="1"/>
</dbReference>
<dbReference type="SUPFAM" id="SSF52266">
    <property type="entry name" value="SGNH hydrolase"/>
    <property type="match status" value="1"/>
</dbReference>
<gene>
    <name evidence="2" type="ORF">METZ01_LOCUS21229</name>
</gene>
<feature type="domain" description="SGNH hydrolase-type esterase" evidence="1">
    <location>
        <begin position="73"/>
        <end position="215"/>
    </location>
</feature>
<dbReference type="InterPro" id="IPR036514">
    <property type="entry name" value="SGNH_hydro_sf"/>
</dbReference>
<dbReference type="InterPro" id="IPR013830">
    <property type="entry name" value="SGNH_hydro"/>
</dbReference>
<organism evidence="2">
    <name type="scientific">marine metagenome</name>
    <dbReference type="NCBI Taxonomy" id="408172"/>
    <lineage>
        <taxon>unclassified sequences</taxon>
        <taxon>metagenomes</taxon>
        <taxon>ecological metagenomes</taxon>
    </lineage>
</organism>
<sequence length="242" mass="26349">MRFSRNPSLYVVAGFLVVGAPALVSGQVADPDATRFENAMATFARYDAKNSFPADATVFVGSSSIVGWDTGDRFPGMPLINRGFGGSQMSDLVHYVEETVLRYTPRTVVVYEGDNDTSAGKRSQQLLEDYQEFVEAVLTAQPSTRVVILSIKPSLARWNVWPEMQASNAAIKAYSQTDARVDFVDVGTAMLGVDGLPRPELFVRDGLHMTPAGYDVWDEIVMEALMPGGMHSRHVAGQGVGH</sequence>
<evidence type="ECO:0000259" key="1">
    <source>
        <dbReference type="Pfam" id="PF13472"/>
    </source>
</evidence>
<dbReference type="AlphaFoldDB" id="A0A381PMZ2"/>
<protein>
    <recommendedName>
        <fullName evidence="1">SGNH hydrolase-type esterase domain-containing protein</fullName>
    </recommendedName>
</protein>
<reference evidence="2" key="1">
    <citation type="submission" date="2018-05" db="EMBL/GenBank/DDBJ databases">
        <authorList>
            <person name="Lanie J.A."/>
            <person name="Ng W.-L."/>
            <person name="Kazmierczak K.M."/>
            <person name="Andrzejewski T.M."/>
            <person name="Davidsen T.M."/>
            <person name="Wayne K.J."/>
            <person name="Tettelin H."/>
            <person name="Glass J.I."/>
            <person name="Rusch D."/>
            <person name="Podicherti R."/>
            <person name="Tsui H.-C.T."/>
            <person name="Winkler M.E."/>
        </authorList>
    </citation>
    <scope>NUCLEOTIDE SEQUENCE</scope>
</reference>
<dbReference type="Pfam" id="PF13472">
    <property type="entry name" value="Lipase_GDSL_2"/>
    <property type="match status" value="1"/>
</dbReference>
<dbReference type="GO" id="GO:0004622">
    <property type="term" value="F:phosphatidylcholine lysophospholipase activity"/>
    <property type="evidence" value="ECO:0007669"/>
    <property type="project" value="TreeGrafter"/>
</dbReference>
<name>A0A381PMZ2_9ZZZZ</name>
<proteinExistence type="predicted"/>
<dbReference type="EMBL" id="UINC01001038">
    <property type="protein sequence ID" value="SUZ68375.1"/>
    <property type="molecule type" value="Genomic_DNA"/>
</dbReference>
<accession>A0A381PMZ2</accession>